<organism evidence="2 3">
    <name type="scientific">Phocaeicola coprocola DSM 17136</name>
    <dbReference type="NCBI Taxonomy" id="470145"/>
    <lineage>
        <taxon>Bacteria</taxon>
        <taxon>Pseudomonadati</taxon>
        <taxon>Bacteroidota</taxon>
        <taxon>Bacteroidia</taxon>
        <taxon>Bacteroidales</taxon>
        <taxon>Bacteroidaceae</taxon>
        <taxon>Phocaeicola</taxon>
    </lineage>
</organism>
<dbReference type="EMBL" id="ABIY02000078">
    <property type="protein sequence ID" value="EDV01294.1"/>
    <property type="molecule type" value="Genomic_DNA"/>
</dbReference>
<reference evidence="2 3" key="2">
    <citation type="submission" date="2008-04" db="EMBL/GenBank/DDBJ databases">
        <authorList>
            <person name="Fulton L."/>
            <person name="Clifton S."/>
            <person name="Fulton B."/>
            <person name="Xu J."/>
            <person name="Minx P."/>
            <person name="Pepin K.H."/>
            <person name="Johnson M."/>
            <person name="Thiruvilangam P."/>
            <person name="Bhonagiri V."/>
            <person name="Nash W.E."/>
            <person name="Mardis E.R."/>
            <person name="Wilson R.K."/>
        </authorList>
    </citation>
    <scope>NUCLEOTIDE SEQUENCE [LARGE SCALE GENOMIC DNA]</scope>
    <source>
        <strain evidence="2 3">DSM 17136</strain>
    </source>
</reference>
<name>B3JIA5_9BACT</name>
<comment type="caution">
    <text evidence="2">The sequence shown here is derived from an EMBL/GenBank/DDBJ whole genome shotgun (WGS) entry which is preliminary data.</text>
</comment>
<evidence type="ECO:0000256" key="1">
    <source>
        <dbReference type="SAM" id="MobiDB-lite"/>
    </source>
</evidence>
<evidence type="ECO:0000313" key="2">
    <source>
        <dbReference type="EMBL" id="EDV01294.1"/>
    </source>
</evidence>
<protein>
    <submittedName>
        <fullName evidence="2">Uncharacterized protein</fullName>
    </submittedName>
</protein>
<dbReference type="Proteomes" id="UP000003146">
    <property type="component" value="Unassembled WGS sequence"/>
</dbReference>
<dbReference type="STRING" id="470145.BACCOP_01617"/>
<dbReference type="HOGENOM" id="CLU_3095419_0_0_10"/>
<reference evidence="2 3" key="1">
    <citation type="submission" date="2008-04" db="EMBL/GenBank/DDBJ databases">
        <title>Draft genome sequence of Bacteroides coprocola (DSM 17136).</title>
        <authorList>
            <person name="Sudarsanam P."/>
            <person name="Ley R."/>
            <person name="Guruge J."/>
            <person name="Turnbaugh P.J."/>
            <person name="Mahowald M."/>
            <person name="Liep D."/>
            <person name="Gordon J."/>
        </authorList>
    </citation>
    <scope>NUCLEOTIDE SEQUENCE [LARGE SCALE GENOMIC DNA]</scope>
    <source>
        <strain evidence="2 3">DSM 17136</strain>
    </source>
</reference>
<sequence length="51" mass="5831">MKGCNGRTDLRILRGEHNHTGIQPLQLFPEKEDYTTGKTERHPLGEKQAND</sequence>
<evidence type="ECO:0000313" key="3">
    <source>
        <dbReference type="Proteomes" id="UP000003146"/>
    </source>
</evidence>
<feature type="compositionally biased region" description="Basic and acidic residues" evidence="1">
    <location>
        <begin position="29"/>
        <end position="51"/>
    </location>
</feature>
<feature type="compositionally biased region" description="Basic and acidic residues" evidence="1">
    <location>
        <begin position="8"/>
        <end position="19"/>
    </location>
</feature>
<dbReference type="AlphaFoldDB" id="B3JIA5"/>
<gene>
    <name evidence="2" type="ORF">BACCOP_01617</name>
</gene>
<accession>B3JIA5</accession>
<feature type="region of interest" description="Disordered" evidence="1">
    <location>
        <begin position="1"/>
        <end position="51"/>
    </location>
</feature>
<proteinExistence type="predicted"/>
<dbReference type="eggNOG" id="ENOG5030XW1">
    <property type="taxonomic scope" value="Bacteria"/>
</dbReference>
<dbReference type="RefSeq" id="WP_007564673.1">
    <property type="nucleotide sequence ID" value="NZ_DS981485.1"/>
</dbReference>